<protein>
    <submittedName>
        <fullName evidence="3 4">Uncharacterized protein</fullName>
    </submittedName>
</protein>
<keyword evidence="2" id="KW-0812">Transmembrane</keyword>
<feature type="transmembrane region" description="Helical" evidence="2">
    <location>
        <begin position="605"/>
        <end position="622"/>
    </location>
</feature>
<feature type="transmembrane region" description="Helical" evidence="2">
    <location>
        <begin position="580"/>
        <end position="599"/>
    </location>
</feature>
<accession>L1J9Q0</accession>
<organism evidence="3">
    <name type="scientific">Guillardia theta (strain CCMP2712)</name>
    <name type="common">Cryptophyte</name>
    <dbReference type="NCBI Taxonomy" id="905079"/>
    <lineage>
        <taxon>Eukaryota</taxon>
        <taxon>Cryptophyceae</taxon>
        <taxon>Pyrenomonadales</taxon>
        <taxon>Geminigeraceae</taxon>
        <taxon>Guillardia</taxon>
    </lineage>
</organism>
<feature type="compositionally biased region" description="Acidic residues" evidence="1">
    <location>
        <begin position="443"/>
        <end position="453"/>
    </location>
</feature>
<feature type="region of interest" description="Disordered" evidence="1">
    <location>
        <begin position="440"/>
        <end position="483"/>
    </location>
</feature>
<dbReference type="EMBL" id="JH993002">
    <property type="protein sequence ID" value="EKX44814.1"/>
    <property type="molecule type" value="Genomic_DNA"/>
</dbReference>
<sequence length="624" mass="68945">MERSNSFKRLIDFSLHSLDDEFPILPVDSQELPLLNRSTMSRLSGLTCSGNPPLDELDLTHDASLPGKELMELGKTSEDMSMSRTAKSVDCLGRSFSGLEHLLHNDWHLSGEPPVSMCDGGQQSQELMLKYLEDEREAISFFGEEAGEESANPCERVRREYEDESWKKFMIDESSDSDSSPSFPLSTPVKVKGPATESGASQQHPKVMVVEAKYMSTDSLKVQPPCCMSRDSIAMASSRRQWLEVLRSAGTGGGGRGGEMRAAGVILGEHHQVLRRVFAMAPDPSRLPSSRPLVRVHLNELAPKVVEEEDVSLARPCFSPFEPGLMAVATCCRAAASSSSEQTDRVCVLNVARSPLAKISCAASSELPPCRYVSLGWISAQELLAAVGSRMVVMKYGEGTMKTRYNLAKIHDDEITDVKVTCLVLARHYASMERWGGVGVKEMEEDEDEDVEDDAKQEKEMKRRRGGRGEGERGRKSERRRRRKEEEEEEVVVVVVVVEEEEKACGGVIKECSSRRLSENSVYRAKGKLPSCHWNPSLAKMASAVTDCGVFHVFDIRAGKYERNVVVQVRSQGFSFLRTCDYCVVVAVVVAVVVVVVVDLVVVDLVVDLVVLVSVVVVIIVFQC</sequence>
<proteinExistence type="predicted"/>
<evidence type="ECO:0000313" key="3">
    <source>
        <dbReference type="EMBL" id="EKX44814.1"/>
    </source>
</evidence>
<reference evidence="3 5" key="1">
    <citation type="journal article" date="2012" name="Nature">
        <title>Algal genomes reveal evolutionary mosaicism and the fate of nucleomorphs.</title>
        <authorList>
            <consortium name="DOE Joint Genome Institute"/>
            <person name="Curtis B.A."/>
            <person name="Tanifuji G."/>
            <person name="Burki F."/>
            <person name="Gruber A."/>
            <person name="Irimia M."/>
            <person name="Maruyama S."/>
            <person name="Arias M.C."/>
            <person name="Ball S.G."/>
            <person name="Gile G.H."/>
            <person name="Hirakawa Y."/>
            <person name="Hopkins J.F."/>
            <person name="Kuo A."/>
            <person name="Rensing S.A."/>
            <person name="Schmutz J."/>
            <person name="Symeonidi A."/>
            <person name="Elias M."/>
            <person name="Eveleigh R.J."/>
            <person name="Herman E.K."/>
            <person name="Klute M.J."/>
            <person name="Nakayama T."/>
            <person name="Obornik M."/>
            <person name="Reyes-Prieto A."/>
            <person name="Armbrust E.V."/>
            <person name="Aves S.J."/>
            <person name="Beiko R.G."/>
            <person name="Coutinho P."/>
            <person name="Dacks J.B."/>
            <person name="Durnford D.G."/>
            <person name="Fast N.M."/>
            <person name="Green B.R."/>
            <person name="Grisdale C.J."/>
            <person name="Hempel F."/>
            <person name="Henrissat B."/>
            <person name="Hoppner M.P."/>
            <person name="Ishida K."/>
            <person name="Kim E."/>
            <person name="Koreny L."/>
            <person name="Kroth P.G."/>
            <person name="Liu Y."/>
            <person name="Malik S.B."/>
            <person name="Maier U.G."/>
            <person name="McRose D."/>
            <person name="Mock T."/>
            <person name="Neilson J.A."/>
            <person name="Onodera N.T."/>
            <person name="Poole A.M."/>
            <person name="Pritham E.J."/>
            <person name="Richards T.A."/>
            <person name="Rocap G."/>
            <person name="Roy S.W."/>
            <person name="Sarai C."/>
            <person name="Schaack S."/>
            <person name="Shirato S."/>
            <person name="Slamovits C.H."/>
            <person name="Spencer D.F."/>
            <person name="Suzuki S."/>
            <person name="Worden A.Z."/>
            <person name="Zauner S."/>
            <person name="Barry K."/>
            <person name="Bell C."/>
            <person name="Bharti A.K."/>
            <person name="Crow J.A."/>
            <person name="Grimwood J."/>
            <person name="Kramer R."/>
            <person name="Lindquist E."/>
            <person name="Lucas S."/>
            <person name="Salamov A."/>
            <person name="McFadden G.I."/>
            <person name="Lane C.E."/>
            <person name="Keeling P.J."/>
            <person name="Gray M.W."/>
            <person name="Grigoriev I.V."/>
            <person name="Archibald J.M."/>
        </authorList>
    </citation>
    <scope>NUCLEOTIDE SEQUENCE</scope>
    <source>
        <strain evidence="3 5">CCMP2712</strain>
    </source>
</reference>
<dbReference type="AlphaFoldDB" id="L1J9Q0"/>
<keyword evidence="2" id="KW-1133">Transmembrane helix</keyword>
<feature type="compositionally biased region" description="Low complexity" evidence="1">
    <location>
        <begin position="177"/>
        <end position="188"/>
    </location>
</feature>
<reference evidence="4" key="3">
    <citation type="submission" date="2016-03" db="UniProtKB">
        <authorList>
            <consortium name="EnsemblProtists"/>
        </authorList>
    </citation>
    <scope>IDENTIFICATION</scope>
</reference>
<dbReference type="PaxDb" id="55529-EKX44814"/>
<dbReference type="KEGG" id="gtt:GUITHDRAFT_109240"/>
<reference evidence="5" key="2">
    <citation type="submission" date="2012-11" db="EMBL/GenBank/DDBJ databases">
        <authorList>
            <person name="Kuo A."/>
            <person name="Curtis B.A."/>
            <person name="Tanifuji G."/>
            <person name="Burki F."/>
            <person name="Gruber A."/>
            <person name="Irimia M."/>
            <person name="Maruyama S."/>
            <person name="Arias M.C."/>
            <person name="Ball S.G."/>
            <person name="Gile G.H."/>
            <person name="Hirakawa Y."/>
            <person name="Hopkins J.F."/>
            <person name="Rensing S.A."/>
            <person name="Schmutz J."/>
            <person name="Symeonidi A."/>
            <person name="Elias M."/>
            <person name="Eveleigh R.J."/>
            <person name="Herman E.K."/>
            <person name="Klute M.J."/>
            <person name="Nakayama T."/>
            <person name="Obornik M."/>
            <person name="Reyes-Prieto A."/>
            <person name="Armbrust E.V."/>
            <person name="Aves S.J."/>
            <person name="Beiko R.G."/>
            <person name="Coutinho P."/>
            <person name="Dacks J.B."/>
            <person name="Durnford D.G."/>
            <person name="Fast N.M."/>
            <person name="Green B.R."/>
            <person name="Grisdale C."/>
            <person name="Hempe F."/>
            <person name="Henrissat B."/>
            <person name="Hoppner M.P."/>
            <person name="Ishida K.-I."/>
            <person name="Kim E."/>
            <person name="Koreny L."/>
            <person name="Kroth P.G."/>
            <person name="Liu Y."/>
            <person name="Malik S.-B."/>
            <person name="Maier U.G."/>
            <person name="McRose D."/>
            <person name="Mock T."/>
            <person name="Neilson J.A."/>
            <person name="Onodera N.T."/>
            <person name="Poole A.M."/>
            <person name="Pritham E.J."/>
            <person name="Richards T.A."/>
            <person name="Rocap G."/>
            <person name="Roy S.W."/>
            <person name="Sarai C."/>
            <person name="Schaack S."/>
            <person name="Shirato S."/>
            <person name="Slamovits C.H."/>
            <person name="Spencer D.F."/>
            <person name="Suzuki S."/>
            <person name="Worden A.Z."/>
            <person name="Zauner S."/>
            <person name="Barry K."/>
            <person name="Bell C."/>
            <person name="Bharti A.K."/>
            <person name="Crow J.A."/>
            <person name="Grimwood J."/>
            <person name="Kramer R."/>
            <person name="Lindquist E."/>
            <person name="Lucas S."/>
            <person name="Salamov A."/>
            <person name="McFadden G.I."/>
            <person name="Lane C.E."/>
            <person name="Keeling P.J."/>
            <person name="Gray M.W."/>
            <person name="Grigoriev I.V."/>
            <person name="Archibald J.M."/>
        </authorList>
    </citation>
    <scope>NUCLEOTIDE SEQUENCE</scope>
    <source>
        <strain evidence="5">CCMP2712</strain>
    </source>
</reference>
<dbReference type="Proteomes" id="UP000011087">
    <property type="component" value="Unassembled WGS sequence"/>
</dbReference>
<gene>
    <name evidence="3" type="ORF">GUITHDRAFT_109240</name>
</gene>
<evidence type="ECO:0000313" key="4">
    <source>
        <dbReference type="EnsemblProtists" id="EKX44814"/>
    </source>
</evidence>
<feature type="region of interest" description="Disordered" evidence="1">
    <location>
        <begin position="172"/>
        <end position="204"/>
    </location>
</feature>
<evidence type="ECO:0000256" key="1">
    <source>
        <dbReference type="SAM" id="MobiDB-lite"/>
    </source>
</evidence>
<evidence type="ECO:0000313" key="5">
    <source>
        <dbReference type="Proteomes" id="UP000011087"/>
    </source>
</evidence>
<dbReference type="GeneID" id="17301571"/>
<dbReference type="HOGENOM" id="CLU_438370_0_0_1"/>
<keyword evidence="2" id="KW-0472">Membrane</keyword>
<name>L1J9Q0_GUITC</name>
<dbReference type="EnsemblProtists" id="EKX44814">
    <property type="protein sequence ID" value="EKX44814"/>
    <property type="gene ID" value="GUITHDRAFT_109240"/>
</dbReference>
<evidence type="ECO:0000256" key="2">
    <source>
        <dbReference type="SAM" id="Phobius"/>
    </source>
</evidence>
<keyword evidence="5" id="KW-1185">Reference proteome</keyword>
<feature type="compositionally biased region" description="Basic and acidic residues" evidence="1">
    <location>
        <begin position="454"/>
        <end position="475"/>
    </location>
</feature>
<dbReference type="RefSeq" id="XP_005831794.1">
    <property type="nucleotide sequence ID" value="XM_005831737.1"/>
</dbReference>